<keyword evidence="2" id="KW-1185">Reference proteome</keyword>
<gene>
    <name evidence="1" type="ORF">GA0070614_2224</name>
</gene>
<proteinExistence type="predicted"/>
<dbReference type="EMBL" id="LT607753">
    <property type="protein sequence ID" value="SCG53332.1"/>
    <property type="molecule type" value="Genomic_DNA"/>
</dbReference>
<name>A0A1C5I4N3_9ACTN</name>
<accession>A0A1C5I4N3</accession>
<organism evidence="1 2">
    <name type="scientific">Micromonospora coxensis</name>
    <dbReference type="NCBI Taxonomy" id="356852"/>
    <lineage>
        <taxon>Bacteria</taxon>
        <taxon>Bacillati</taxon>
        <taxon>Actinomycetota</taxon>
        <taxon>Actinomycetes</taxon>
        <taxon>Micromonosporales</taxon>
        <taxon>Micromonosporaceae</taxon>
        <taxon>Micromonospora</taxon>
    </lineage>
</organism>
<protein>
    <submittedName>
        <fullName evidence="1">Uncharacterized protein</fullName>
    </submittedName>
</protein>
<evidence type="ECO:0000313" key="1">
    <source>
        <dbReference type="EMBL" id="SCG53332.1"/>
    </source>
</evidence>
<dbReference type="Proteomes" id="UP000198215">
    <property type="component" value="Chromosome I"/>
</dbReference>
<dbReference type="AlphaFoldDB" id="A0A1C5I4N3"/>
<reference evidence="2" key="1">
    <citation type="submission" date="2016-06" db="EMBL/GenBank/DDBJ databases">
        <authorList>
            <person name="Varghese N."/>
            <person name="Submissions Spin"/>
        </authorList>
    </citation>
    <scope>NUCLEOTIDE SEQUENCE [LARGE SCALE GENOMIC DNA]</scope>
    <source>
        <strain evidence="2">DSM 45161</strain>
    </source>
</reference>
<evidence type="ECO:0000313" key="2">
    <source>
        <dbReference type="Proteomes" id="UP000198215"/>
    </source>
</evidence>
<sequence>MERYGCQPGPVTYMAYRSAEVEPADRVGEGLGRAA</sequence>